<dbReference type="RefSeq" id="WP_199494738.1">
    <property type="nucleotide sequence ID" value="NZ_DFMD01000014.1"/>
</dbReference>
<dbReference type="AlphaFoldDB" id="A0A8I1G9X9"/>
<reference evidence="2 4" key="1">
    <citation type="submission" date="2020-09" db="EMBL/GenBank/DDBJ databases">
        <title>Draft Genomes of Bacterial Isolates from North Pond Shallow Sediments.</title>
        <authorList>
            <person name="Kiel Reese B."/>
            <person name="Mullis M."/>
            <person name="Weisend R.E."/>
        </authorList>
    </citation>
    <scope>NUCLEOTIDE SEQUENCE</scope>
    <source>
        <strain evidence="2">KJE-2</strain>
        <strain evidence="1 4">KJE-3</strain>
    </source>
</reference>
<dbReference type="Proteomes" id="UP000621390">
    <property type="component" value="Unassembled WGS sequence"/>
</dbReference>
<evidence type="ECO:0000313" key="1">
    <source>
        <dbReference type="EMBL" id="MBJ7267379.1"/>
    </source>
</evidence>
<proteinExistence type="predicted"/>
<dbReference type="EMBL" id="JAEMOS010000032">
    <property type="protein sequence ID" value="MBJ7267379.1"/>
    <property type="molecule type" value="Genomic_DNA"/>
</dbReference>
<evidence type="ECO:0000313" key="3">
    <source>
        <dbReference type="Proteomes" id="UP000621390"/>
    </source>
</evidence>
<sequence length="180" mass="20054">MVAINFSKGQALIETMISVACLVFILGTGLNELVSAEKLATNDLTNTRKLIWDYRFDAKSLNTSSDYRMYERLGVVLNPLDQLIQVDLPLNNLWVTRRSIFPMAKLNDSWEAKQEGDLSRRPAKLVVNNALSGSITNALQDGLSFLFVSEELSSDSLKFGYINNEVVPESALKEECIDGC</sequence>
<comment type="caution">
    <text evidence="2">The sequence shown here is derived from an EMBL/GenBank/DDBJ whole genome shotgun (WGS) entry which is preliminary data.</text>
</comment>
<evidence type="ECO:0000313" key="4">
    <source>
        <dbReference type="Proteomes" id="UP000655994"/>
    </source>
</evidence>
<protein>
    <submittedName>
        <fullName evidence="2">Uncharacterized protein</fullName>
    </submittedName>
</protein>
<gene>
    <name evidence="1" type="ORF">JHC10_10560</name>
    <name evidence="2" type="ORF">JHC11_03750</name>
</gene>
<evidence type="ECO:0000313" key="2">
    <source>
        <dbReference type="EMBL" id="MBJ7315112.1"/>
    </source>
</evidence>
<accession>A0A8I1G9X9</accession>
<keyword evidence="4" id="KW-1185">Reference proteome</keyword>
<name>A0A8I1G9X9_9GAMM</name>
<organism evidence="2 3">
    <name type="scientific">Idiomarina abyssalis</name>
    <dbReference type="NCBI Taxonomy" id="86102"/>
    <lineage>
        <taxon>Bacteria</taxon>
        <taxon>Pseudomonadati</taxon>
        <taxon>Pseudomonadota</taxon>
        <taxon>Gammaproteobacteria</taxon>
        <taxon>Alteromonadales</taxon>
        <taxon>Idiomarinaceae</taxon>
        <taxon>Idiomarina</taxon>
    </lineage>
</organism>
<dbReference type="Proteomes" id="UP000655994">
    <property type="component" value="Unassembled WGS sequence"/>
</dbReference>
<dbReference type="EMBL" id="JAEMOP010000002">
    <property type="protein sequence ID" value="MBJ7315112.1"/>
    <property type="molecule type" value="Genomic_DNA"/>
</dbReference>